<comment type="caution">
    <text evidence="8">The sequence shown here is derived from an EMBL/GenBank/DDBJ whole genome shotgun (WGS) entry which is preliminary data.</text>
</comment>
<name>A0A917H267_9BACL</name>
<sequence length="325" mass="35858">MALKRYLLTISLLLLALTLAACGNTGKDSSSGSNAPKETEAPQTETAAPATRVYKHFYGETSIPVKPEKVVTLQYASQMISVGLKPIGAASHLLETTDPAFQGIEDIGPPDDINFEKILSLQPELIIAGDVEQDVYDKLSKIAPTVVIPWMDYDVFGHVQVIGDILNRQDEAAAWKTAFDEKLAAAKAKIADKVADGQTVAIYRVDPKEFYVYGVRNIGFTLYKALGLQPPAIVQKEIDKDPNLWGIPISLEMLPDYDADYVFVTLLDGEETSKRFETIQAGSLWKNLKAVKNNHVYKISMDTWLGYTPHDIEVQLNDAVNLLTQ</sequence>
<dbReference type="GO" id="GO:1901678">
    <property type="term" value="P:iron coordination entity transport"/>
    <property type="evidence" value="ECO:0007669"/>
    <property type="project" value="UniProtKB-ARBA"/>
</dbReference>
<dbReference type="InterPro" id="IPR002491">
    <property type="entry name" value="ABC_transptr_periplasmic_BD"/>
</dbReference>
<evidence type="ECO:0000256" key="4">
    <source>
        <dbReference type="ARBA" id="ARBA00022729"/>
    </source>
</evidence>
<reference evidence="8 9" key="1">
    <citation type="journal article" date="2014" name="Int. J. Syst. Evol. Microbiol.">
        <title>Complete genome sequence of Corynebacterium casei LMG S-19264T (=DSM 44701T), isolated from a smear-ripened cheese.</title>
        <authorList>
            <consortium name="US DOE Joint Genome Institute (JGI-PGF)"/>
            <person name="Walter F."/>
            <person name="Albersmeier A."/>
            <person name="Kalinowski J."/>
            <person name="Ruckert C."/>
        </authorList>
    </citation>
    <scope>NUCLEOTIDE SEQUENCE [LARGE SCALE GENOMIC DNA]</scope>
    <source>
        <strain evidence="8 9">CGMCC 1.15286</strain>
    </source>
</reference>
<proteinExistence type="inferred from homology"/>
<organism evidence="8 9">
    <name type="scientific">Paenibacillus radicis</name>
    <name type="common">ex Gao et al. 2016</name>
    <dbReference type="NCBI Taxonomy" id="1737354"/>
    <lineage>
        <taxon>Bacteria</taxon>
        <taxon>Bacillati</taxon>
        <taxon>Bacillota</taxon>
        <taxon>Bacilli</taxon>
        <taxon>Bacillales</taxon>
        <taxon>Paenibacillaceae</taxon>
        <taxon>Paenibacillus</taxon>
    </lineage>
</organism>
<dbReference type="PROSITE" id="PS50983">
    <property type="entry name" value="FE_B12_PBP"/>
    <property type="match status" value="1"/>
</dbReference>
<dbReference type="PROSITE" id="PS51257">
    <property type="entry name" value="PROKAR_LIPOPROTEIN"/>
    <property type="match status" value="1"/>
</dbReference>
<accession>A0A917H267</accession>
<dbReference type="GO" id="GO:0030288">
    <property type="term" value="C:outer membrane-bounded periplasmic space"/>
    <property type="evidence" value="ECO:0007669"/>
    <property type="project" value="TreeGrafter"/>
</dbReference>
<comment type="similarity">
    <text evidence="2">Belongs to the bacterial solute-binding protein 8 family.</text>
</comment>
<dbReference type="AlphaFoldDB" id="A0A917H267"/>
<evidence type="ECO:0000256" key="5">
    <source>
        <dbReference type="SAM" id="MobiDB-lite"/>
    </source>
</evidence>
<keyword evidence="4 6" id="KW-0732">Signal</keyword>
<evidence type="ECO:0000256" key="6">
    <source>
        <dbReference type="SAM" id="SignalP"/>
    </source>
</evidence>
<evidence type="ECO:0000313" key="9">
    <source>
        <dbReference type="Proteomes" id="UP000600247"/>
    </source>
</evidence>
<dbReference type="Gene3D" id="3.40.50.1980">
    <property type="entry name" value="Nitrogenase molybdenum iron protein domain"/>
    <property type="match status" value="2"/>
</dbReference>
<dbReference type="Proteomes" id="UP000600247">
    <property type="component" value="Unassembled WGS sequence"/>
</dbReference>
<protein>
    <submittedName>
        <fullName evidence="8">Iron(3+)-hydroxamate-binding protein YxeB</fullName>
    </submittedName>
</protein>
<keyword evidence="9" id="KW-1185">Reference proteome</keyword>
<feature type="signal peptide" evidence="6">
    <location>
        <begin position="1"/>
        <end position="23"/>
    </location>
</feature>
<keyword evidence="3" id="KW-0813">Transport</keyword>
<feature type="region of interest" description="Disordered" evidence="5">
    <location>
        <begin position="26"/>
        <end position="46"/>
    </location>
</feature>
<dbReference type="Pfam" id="PF01497">
    <property type="entry name" value="Peripla_BP_2"/>
    <property type="match status" value="1"/>
</dbReference>
<dbReference type="SUPFAM" id="SSF53807">
    <property type="entry name" value="Helical backbone' metal receptor"/>
    <property type="match status" value="1"/>
</dbReference>
<evidence type="ECO:0000313" key="8">
    <source>
        <dbReference type="EMBL" id="GGG65141.1"/>
    </source>
</evidence>
<evidence type="ECO:0000256" key="3">
    <source>
        <dbReference type="ARBA" id="ARBA00022448"/>
    </source>
</evidence>
<feature type="chain" id="PRO_5037277105" evidence="6">
    <location>
        <begin position="24"/>
        <end position="325"/>
    </location>
</feature>
<dbReference type="PANTHER" id="PTHR30532">
    <property type="entry name" value="IRON III DICITRATE-BINDING PERIPLASMIC PROTEIN"/>
    <property type="match status" value="1"/>
</dbReference>
<evidence type="ECO:0000256" key="2">
    <source>
        <dbReference type="ARBA" id="ARBA00008814"/>
    </source>
</evidence>
<feature type="domain" description="Fe/B12 periplasmic-binding" evidence="7">
    <location>
        <begin position="69"/>
        <end position="325"/>
    </location>
</feature>
<evidence type="ECO:0000256" key="1">
    <source>
        <dbReference type="ARBA" id="ARBA00004196"/>
    </source>
</evidence>
<gene>
    <name evidence="8" type="primary">yxeB</name>
    <name evidence="8" type="ORF">GCM10010918_19100</name>
</gene>
<comment type="subcellular location">
    <subcellularLocation>
        <location evidence="1">Cell envelope</location>
    </subcellularLocation>
</comment>
<dbReference type="EMBL" id="BMHY01000003">
    <property type="protein sequence ID" value="GGG65141.1"/>
    <property type="molecule type" value="Genomic_DNA"/>
</dbReference>
<dbReference type="PANTHER" id="PTHR30532:SF26">
    <property type="entry name" value="IRON(3+)-HYDROXAMATE-BINDING PROTEIN FHUD"/>
    <property type="match status" value="1"/>
</dbReference>
<evidence type="ECO:0000259" key="7">
    <source>
        <dbReference type="PROSITE" id="PS50983"/>
    </source>
</evidence>
<dbReference type="InterPro" id="IPR051313">
    <property type="entry name" value="Bact_iron-sidero_bind"/>
</dbReference>